<evidence type="ECO:0008006" key="4">
    <source>
        <dbReference type="Google" id="ProtNLM"/>
    </source>
</evidence>
<name>A0A1I6IPN9_9EURY</name>
<sequence length="98" mass="9688">MQPQSDTSVEAATGRPGLGRSILLVVGLSVVAISGLLGAFIGSNGAEAVPEAAVLGGLLVLPTTPLSMALYGVVLASVVLAALFGLVELASRMEDGGR</sequence>
<evidence type="ECO:0000313" key="2">
    <source>
        <dbReference type="EMBL" id="SFR68702.1"/>
    </source>
</evidence>
<gene>
    <name evidence="2" type="ORF">SAMN04488124_3461</name>
</gene>
<evidence type="ECO:0000256" key="1">
    <source>
        <dbReference type="SAM" id="Phobius"/>
    </source>
</evidence>
<reference evidence="3" key="1">
    <citation type="submission" date="2016-10" db="EMBL/GenBank/DDBJ databases">
        <authorList>
            <person name="Varghese N."/>
            <person name="Submissions S."/>
        </authorList>
    </citation>
    <scope>NUCLEOTIDE SEQUENCE [LARGE SCALE GENOMIC DNA]</scope>
    <source>
        <strain evidence="3">CGMCC 1.8711</strain>
    </source>
</reference>
<dbReference type="Pfam" id="PF24364">
    <property type="entry name" value="DUF7520"/>
    <property type="match status" value="1"/>
</dbReference>
<dbReference type="EMBL" id="FOYS01000007">
    <property type="protein sequence ID" value="SFR68702.1"/>
    <property type="molecule type" value="Genomic_DNA"/>
</dbReference>
<feature type="transmembrane region" description="Helical" evidence="1">
    <location>
        <begin position="68"/>
        <end position="90"/>
    </location>
</feature>
<dbReference type="AlphaFoldDB" id="A0A1I6IPN9"/>
<keyword evidence="1" id="KW-0472">Membrane</keyword>
<keyword evidence="1" id="KW-0812">Transmembrane</keyword>
<protein>
    <recommendedName>
        <fullName evidence="4">Cox cluster protein</fullName>
    </recommendedName>
</protein>
<accession>A0A1I6IPN9</accession>
<dbReference type="STRING" id="555875.SAMN04488124_3461"/>
<dbReference type="OrthoDB" id="292879at2157"/>
<keyword evidence="3" id="KW-1185">Reference proteome</keyword>
<evidence type="ECO:0000313" key="3">
    <source>
        <dbReference type="Proteomes" id="UP000243250"/>
    </source>
</evidence>
<organism evidence="2 3">
    <name type="scientific">Halogeometricum limi</name>
    <dbReference type="NCBI Taxonomy" id="555875"/>
    <lineage>
        <taxon>Archaea</taxon>
        <taxon>Methanobacteriati</taxon>
        <taxon>Methanobacteriota</taxon>
        <taxon>Stenosarchaea group</taxon>
        <taxon>Halobacteria</taxon>
        <taxon>Halobacteriales</taxon>
        <taxon>Haloferacaceae</taxon>
        <taxon>Halogeometricum</taxon>
    </lineage>
</organism>
<dbReference type="InterPro" id="IPR055942">
    <property type="entry name" value="DUF7520"/>
</dbReference>
<dbReference type="Proteomes" id="UP000243250">
    <property type="component" value="Unassembled WGS sequence"/>
</dbReference>
<keyword evidence="1" id="KW-1133">Transmembrane helix</keyword>
<feature type="transmembrane region" description="Helical" evidence="1">
    <location>
        <begin position="21"/>
        <end position="41"/>
    </location>
</feature>
<proteinExistence type="predicted"/>
<dbReference type="RefSeq" id="WP_089883262.1">
    <property type="nucleotide sequence ID" value="NZ_FOYS01000007.1"/>
</dbReference>